<evidence type="ECO:0000313" key="2">
    <source>
        <dbReference type="EMBL" id="AFY28583.1"/>
    </source>
</evidence>
<dbReference type="Pfam" id="PF07963">
    <property type="entry name" value="N_methyl"/>
    <property type="match status" value="1"/>
</dbReference>
<gene>
    <name evidence="2" type="ordered locus">Cyagr_1415</name>
</gene>
<dbReference type="AlphaFoldDB" id="K9P6I4"/>
<keyword evidence="1" id="KW-1133">Transmembrane helix</keyword>
<evidence type="ECO:0000313" key="3">
    <source>
        <dbReference type="Proteomes" id="UP000010388"/>
    </source>
</evidence>
<feature type="transmembrane region" description="Helical" evidence="1">
    <location>
        <begin position="34"/>
        <end position="54"/>
    </location>
</feature>
<dbReference type="HOGENOM" id="CLU_796240_0_0_3"/>
<dbReference type="STRING" id="292564.Cyagr_1415"/>
<sequence>MYNRLFVRVQISMIRLIAERRLCNKSQGFTLVELLLAAVLGVIVIGGLGASLLISEIGLQRRFESDKNLKDSVTRVSALMQREISFASNIELPTSHSCGGNTINNPVVIIGPRNLWRVTYGISSPNPVTGWQATTLVRCGPPYNSDGSFNLASNVTSVVIQNLTTSNPWVREINTDLSVTASGTVANALSRGINITLNLGNAGVPFSQSFAARSSTNPYYSMGDQLDNGGSFTATCTNVTSTPSSVICTRTTNSKPIIVGGVLTTDNDIRNHFYVPSTATNVTIVGDSLYEDIVYLPLPRAQYTTIRRSASSGSANCDRTSCYLSGGGQAITLSNINVLVFPDFIMGI</sequence>
<dbReference type="Proteomes" id="UP000010388">
    <property type="component" value="Chromosome"/>
</dbReference>
<name>K9P6I4_CYAGP</name>
<accession>K9P6I4</accession>
<organism evidence="2 3">
    <name type="scientific">Cyanobium gracile (strain ATCC 27147 / PCC 6307)</name>
    <dbReference type="NCBI Taxonomy" id="292564"/>
    <lineage>
        <taxon>Bacteria</taxon>
        <taxon>Bacillati</taxon>
        <taxon>Cyanobacteriota</taxon>
        <taxon>Cyanophyceae</taxon>
        <taxon>Synechococcales</taxon>
        <taxon>Prochlorococcaceae</taxon>
        <taxon>Cyanobium</taxon>
    </lineage>
</organism>
<dbReference type="EMBL" id="CP003495">
    <property type="protein sequence ID" value="AFY28583.1"/>
    <property type="molecule type" value="Genomic_DNA"/>
</dbReference>
<keyword evidence="1" id="KW-0812">Transmembrane</keyword>
<evidence type="ECO:0000256" key="1">
    <source>
        <dbReference type="SAM" id="Phobius"/>
    </source>
</evidence>
<reference evidence="3" key="1">
    <citation type="journal article" date="2013" name="Proc. Natl. Acad. Sci. U.S.A.">
        <title>Improving the coverage of the cyanobacterial phylum using diversity-driven genome sequencing.</title>
        <authorList>
            <person name="Shih P.M."/>
            <person name="Wu D."/>
            <person name="Latifi A."/>
            <person name="Axen S.D."/>
            <person name="Fewer D.P."/>
            <person name="Talla E."/>
            <person name="Calteau A."/>
            <person name="Cai F."/>
            <person name="Tandeau de Marsac N."/>
            <person name="Rippka R."/>
            <person name="Herdman M."/>
            <person name="Sivonen K."/>
            <person name="Coursin T."/>
            <person name="Laurent T."/>
            <person name="Goodwin L."/>
            <person name="Nolan M."/>
            <person name="Davenport K.W."/>
            <person name="Han C.S."/>
            <person name="Rubin E.M."/>
            <person name="Eisen J.A."/>
            <person name="Woyke T."/>
            <person name="Gugger M."/>
            <person name="Kerfeld C.A."/>
        </authorList>
    </citation>
    <scope>NUCLEOTIDE SEQUENCE [LARGE SCALE GENOMIC DNA]</scope>
    <source>
        <strain evidence="3">ATCC 27147 / PCC 6307</strain>
    </source>
</reference>
<proteinExistence type="predicted"/>
<dbReference type="InterPro" id="IPR012902">
    <property type="entry name" value="N_methyl_site"/>
</dbReference>
<protein>
    <submittedName>
        <fullName evidence="2">Type II secretory pathway, pseudopilin PulG</fullName>
    </submittedName>
</protein>
<dbReference type="KEGG" id="cgc:Cyagr_1415"/>
<keyword evidence="1" id="KW-0472">Membrane</keyword>